<gene>
    <name evidence="8" type="ORF">Arub01_46450</name>
</gene>
<evidence type="ECO:0000313" key="9">
    <source>
        <dbReference type="Proteomes" id="UP001165124"/>
    </source>
</evidence>
<dbReference type="Proteomes" id="UP001165124">
    <property type="component" value="Unassembled WGS sequence"/>
</dbReference>
<dbReference type="InterPro" id="IPR000412">
    <property type="entry name" value="ABC_2_transport"/>
</dbReference>
<feature type="transmembrane region" description="Helical" evidence="6">
    <location>
        <begin position="140"/>
        <end position="165"/>
    </location>
</feature>
<feature type="transmembrane region" description="Helical" evidence="6">
    <location>
        <begin position="229"/>
        <end position="248"/>
    </location>
</feature>
<dbReference type="InterPro" id="IPR051784">
    <property type="entry name" value="Nod_factor_ABC_transporter"/>
</dbReference>
<feature type="transmembrane region" description="Helical" evidence="6">
    <location>
        <begin position="63"/>
        <end position="86"/>
    </location>
</feature>
<evidence type="ECO:0000256" key="3">
    <source>
        <dbReference type="ARBA" id="ARBA00022989"/>
    </source>
</evidence>
<dbReference type="PIRSF" id="PIRSF006648">
    <property type="entry name" value="DrrB"/>
    <property type="match status" value="1"/>
</dbReference>
<comment type="caution">
    <text evidence="8">The sequence shown here is derived from an EMBL/GenBank/DDBJ whole genome shotgun (WGS) entry which is preliminary data.</text>
</comment>
<dbReference type="InterPro" id="IPR013525">
    <property type="entry name" value="ABC2_TM"/>
</dbReference>
<keyword evidence="2 6" id="KW-0812">Transmembrane</keyword>
<feature type="domain" description="ABC transmembrane type-2" evidence="7">
    <location>
        <begin position="26"/>
        <end position="254"/>
    </location>
</feature>
<feature type="transmembrane region" description="Helical" evidence="6">
    <location>
        <begin position="26"/>
        <end position="43"/>
    </location>
</feature>
<keyword evidence="6" id="KW-0813">Transport</keyword>
<proteinExistence type="inferred from homology"/>
<dbReference type="PANTHER" id="PTHR43229">
    <property type="entry name" value="NODULATION PROTEIN J"/>
    <property type="match status" value="1"/>
</dbReference>
<dbReference type="PROSITE" id="PS51012">
    <property type="entry name" value="ABC_TM2"/>
    <property type="match status" value="1"/>
</dbReference>
<organism evidence="8 9">
    <name type="scientific">Actinomadura rubrobrunea</name>
    <dbReference type="NCBI Taxonomy" id="115335"/>
    <lineage>
        <taxon>Bacteria</taxon>
        <taxon>Bacillati</taxon>
        <taxon>Actinomycetota</taxon>
        <taxon>Actinomycetes</taxon>
        <taxon>Streptosporangiales</taxon>
        <taxon>Thermomonosporaceae</taxon>
        <taxon>Actinomadura</taxon>
    </lineage>
</organism>
<accession>A0A9W6Q093</accession>
<dbReference type="EMBL" id="BSRZ01000014">
    <property type="protein sequence ID" value="GLW66401.1"/>
    <property type="molecule type" value="Genomic_DNA"/>
</dbReference>
<reference evidence="8" key="1">
    <citation type="submission" date="2023-02" db="EMBL/GenBank/DDBJ databases">
        <title>Actinomadura rubrobrunea NBRC 14622.</title>
        <authorList>
            <person name="Ichikawa N."/>
            <person name="Sato H."/>
            <person name="Tonouchi N."/>
        </authorList>
    </citation>
    <scope>NUCLEOTIDE SEQUENCE</scope>
    <source>
        <strain evidence="8">NBRC 14622</strain>
    </source>
</reference>
<keyword evidence="6" id="KW-1003">Cell membrane</keyword>
<dbReference type="GO" id="GO:0046677">
    <property type="term" value="P:response to antibiotic"/>
    <property type="evidence" value="ECO:0007669"/>
    <property type="project" value="UniProtKB-KW"/>
</dbReference>
<keyword evidence="4 6" id="KW-0472">Membrane</keyword>
<keyword evidence="5" id="KW-0046">Antibiotic resistance</keyword>
<keyword evidence="3 6" id="KW-1133">Transmembrane helix</keyword>
<evidence type="ECO:0000256" key="2">
    <source>
        <dbReference type="ARBA" id="ARBA00022692"/>
    </source>
</evidence>
<evidence type="ECO:0000256" key="6">
    <source>
        <dbReference type="RuleBase" id="RU361157"/>
    </source>
</evidence>
<evidence type="ECO:0000256" key="5">
    <source>
        <dbReference type="ARBA" id="ARBA00023251"/>
    </source>
</evidence>
<dbReference type="GO" id="GO:0140359">
    <property type="term" value="F:ABC-type transporter activity"/>
    <property type="evidence" value="ECO:0007669"/>
    <property type="project" value="InterPro"/>
</dbReference>
<evidence type="ECO:0000259" key="7">
    <source>
        <dbReference type="PROSITE" id="PS51012"/>
    </source>
</evidence>
<evidence type="ECO:0000256" key="4">
    <source>
        <dbReference type="ARBA" id="ARBA00023136"/>
    </source>
</evidence>
<dbReference type="PANTHER" id="PTHR43229:SF2">
    <property type="entry name" value="NODULATION PROTEIN J"/>
    <property type="match status" value="1"/>
</dbReference>
<sequence>MNIASALHDTRLLYMHHLRASLRTKVAVVFGMLQPLLYLLLFGPLLTRLNGVRGFGDHDPWQVFVPGILVQLVLFRSGFVGFALIADLRAGVVDRLRVTPVSRAAMLLGMVLRDTTVLVVQAILLLAAGLALGLRAPLPGLLIGLALAVLLATGIASLSYVLAMVTRREDAFASLLSSVTLPLMLLSGMLLPMSMAPGWLDAVSRCTPLRYVVDAVRAAFLGDYAASPVVVGTAVTVVLVAASVWWGARRFVRETA</sequence>
<dbReference type="PRINTS" id="PR00164">
    <property type="entry name" value="ABC2TRNSPORT"/>
</dbReference>
<protein>
    <recommendedName>
        <fullName evidence="6">Transport permease protein</fullName>
    </recommendedName>
</protein>
<dbReference type="RefSeq" id="WP_067912555.1">
    <property type="nucleotide sequence ID" value="NZ_BSRZ01000014.1"/>
</dbReference>
<keyword evidence="9" id="KW-1185">Reference proteome</keyword>
<name>A0A9W6Q093_9ACTN</name>
<feature type="transmembrane region" description="Helical" evidence="6">
    <location>
        <begin position="172"/>
        <end position="191"/>
    </location>
</feature>
<evidence type="ECO:0000313" key="8">
    <source>
        <dbReference type="EMBL" id="GLW66401.1"/>
    </source>
</evidence>
<evidence type="ECO:0000256" key="1">
    <source>
        <dbReference type="ARBA" id="ARBA00004141"/>
    </source>
</evidence>
<dbReference type="GO" id="GO:0043190">
    <property type="term" value="C:ATP-binding cassette (ABC) transporter complex"/>
    <property type="evidence" value="ECO:0007669"/>
    <property type="project" value="InterPro"/>
</dbReference>
<dbReference type="AlphaFoldDB" id="A0A9W6Q093"/>
<feature type="transmembrane region" description="Helical" evidence="6">
    <location>
        <begin position="107"/>
        <end position="134"/>
    </location>
</feature>
<dbReference type="Pfam" id="PF01061">
    <property type="entry name" value="ABC2_membrane"/>
    <property type="match status" value="1"/>
</dbReference>
<comment type="subcellular location">
    <subcellularLocation>
        <location evidence="6">Cell membrane</location>
        <topology evidence="6">Multi-pass membrane protein</topology>
    </subcellularLocation>
    <subcellularLocation>
        <location evidence="1">Membrane</location>
        <topology evidence="1">Multi-pass membrane protein</topology>
    </subcellularLocation>
</comment>
<comment type="similarity">
    <text evidence="6">Belongs to the ABC-2 integral membrane protein family.</text>
</comment>
<dbReference type="InterPro" id="IPR047817">
    <property type="entry name" value="ABC2_TM_bact-type"/>
</dbReference>